<evidence type="ECO:0000313" key="9">
    <source>
        <dbReference type="EMBL" id="SNS48130.1"/>
    </source>
</evidence>
<dbReference type="GO" id="GO:0045892">
    <property type="term" value="P:negative regulation of DNA-templated transcription"/>
    <property type="evidence" value="ECO:0007669"/>
    <property type="project" value="TreeGrafter"/>
</dbReference>
<dbReference type="GO" id="GO:1900376">
    <property type="term" value="P:regulation of secondary metabolite biosynthetic process"/>
    <property type="evidence" value="ECO:0007669"/>
    <property type="project" value="TreeGrafter"/>
</dbReference>
<comment type="cofactor">
    <cofactor evidence="7">
        <name>Zn(2+)</name>
        <dbReference type="ChEBI" id="CHEBI:29105"/>
    </cofactor>
    <text evidence="7">Binds 1 zinc ion per subunit.</text>
</comment>
<dbReference type="Gene3D" id="3.30.1490.190">
    <property type="match status" value="1"/>
</dbReference>
<dbReference type="OrthoDB" id="8659436at2"/>
<evidence type="ECO:0000256" key="3">
    <source>
        <dbReference type="ARBA" id="ARBA00022833"/>
    </source>
</evidence>
<dbReference type="SUPFAM" id="SSF46785">
    <property type="entry name" value="Winged helix' DNA-binding domain"/>
    <property type="match status" value="1"/>
</dbReference>
<keyword evidence="8" id="KW-0408">Iron</keyword>
<dbReference type="InterPro" id="IPR036390">
    <property type="entry name" value="WH_DNA-bd_sf"/>
</dbReference>
<accession>A0A239ETQ1</accession>
<dbReference type="Pfam" id="PF01475">
    <property type="entry name" value="FUR"/>
    <property type="match status" value="1"/>
</dbReference>
<name>A0A239ETQ1_9BACT</name>
<dbReference type="EMBL" id="FZOU01000001">
    <property type="protein sequence ID" value="SNS48130.1"/>
    <property type="molecule type" value="Genomic_DNA"/>
</dbReference>
<dbReference type="InterPro" id="IPR036388">
    <property type="entry name" value="WH-like_DNA-bd_sf"/>
</dbReference>
<dbReference type="PANTHER" id="PTHR33202:SF22">
    <property type="entry name" value="HYDROGEN PEROXIDE SENSITIVE REPRESSOR"/>
    <property type="match status" value="1"/>
</dbReference>
<feature type="binding site" evidence="8">
    <location>
        <position position="113"/>
    </location>
    <ligand>
        <name>Fe cation</name>
        <dbReference type="ChEBI" id="CHEBI:24875"/>
    </ligand>
</feature>
<keyword evidence="7" id="KW-0479">Metal-binding</keyword>
<proteinExistence type="inferred from homology"/>
<dbReference type="GO" id="GO:0008270">
    <property type="term" value="F:zinc ion binding"/>
    <property type="evidence" value="ECO:0007669"/>
    <property type="project" value="TreeGrafter"/>
</dbReference>
<gene>
    <name evidence="9" type="ORF">SAMN05421770_1011159</name>
</gene>
<comment type="similarity">
    <text evidence="1">Belongs to the Fur family.</text>
</comment>
<keyword evidence="5" id="KW-0238">DNA-binding</keyword>
<evidence type="ECO:0000256" key="4">
    <source>
        <dbReference type="ARBA" id="ARBA00023015"/>
    </source>
</evidence>
<dbReference type="Gene3D" id="1.10.10.10">
    <property type="entry name" value="Winged helix-like DNA-binding domain superfamily/Winged helix DNA-binding domain"/>
    <property type="match status" value="1"/>
</dbReference>
<evidence type="ECO:0000313" key="10">
    <source>
        <dbReference type="Proteomes" id="UP000198356"/>
    </source>
</evidence>
<evidence type="ECO:0000256" key="5">
    <source>
        <dbReference type="ARBA" id="ARBA00023125"/>
    </source>
</evidence>
<evidence type="ECO:0000256" key="7">
    <source>
        <dbReference type="PIRSR" id="PIRSR602481-1"/>
    </source>
</evidence>
<dbReference type="GO" id="GO:0003700">
    <property type="term" value="F:DNA-binding transcription factor activity"/>
    <property type="evidence" value="ECO:0007669"/>
    <property type="project" value="InterPro"/>
</dbReference>
<feature type="binding site" evidence="8">
    <location>
        <position position="78"/>
    </location>
    <ligand>
        <name>Fe cation</name>
        <dbReference type="ChEBI" id="CHEBI:24875"/>
    </ligand>
</feature>
<dbReference type="AlphaFoldDB" id="A0A239ETQ1"/>
<feature type="binding site" evidence="7">
    <location>
        <position position="84"/>
    </location>
    <ligand>
        <name>Zn(2+)</name>
        <dbReference type="ChEBI" id="CHEBI:29105"/>
    </ligand>
</feature>
<evidence type="ECO:0000256" key="6">
    <source>
        <dbReference type="ARBA" id="ARBA00023163"/>
    </source>
</evidence>
<keyword evidence="6" id="KW-0804">Transcription</keyword>
<evidence type="ECO:0000256" key="2">
    <source>
        <dbReference type="ARBA" id="ARBA00022491"/>
    </source>
</evidence>
<keyword evidence="3 7" id="KW-0862">Zinc</keyword>
<feature type="binding site" evidence="7">
    <location>
        <position position="124"/>
    </location>
    <ligand>
        <name>Zn(2+)</name>
        <dbReference type="ChEBI" id="CHEBI:29105"/>
    </ligand>
</feature>
<dbReference type="Proteomes" id="UP000198356">
    <property type="component" value="Unassembled WGS sequence"/>
</dbReference>
<dbReference type="CDD" id="cd07153">
    <property type="entry name" value="Fur_like"/>
    <property type="match status" value="1"/>
</dbReference>
<dbReference type="RefSeq" id="WP_089407384.1">
    <property type="nucleotide sequence ID" value="NZ_FZOU01000001.1"/>
</dbReference>
<sequence>MPVQARNTRQKDAIRSAFMKADRPLSHDEALTLAQAEVDGLSLATVYRNVTTLLEEKWLTAVEVPGDTTRYELAGKAHHHHFQCNECGKLFELEGCGMQAGPKLPQGFRSTGHEFFVYGFCDACT</sequence>
<evidence type="ECO:0000256" key="8">
    <source>
        <dbReference type="PIRSR" id="PIRSR602481-2"/>
    </source>
</evidence>
<dbReference type="GO" id="GO:0000976">
    <property type="term" value="F:transcription cis-regulatory region binding"/>
    <property type="evidence" value="ECO:0007669"/>
    <property type="project" value="TreeGrafter"/>
</dbReference>
<protein>
    <submittedName>
        <fullName evidence="9">Fur family transcriptional regulator, ferric uptake regulator</fullName>
    </submittedName>
</protein>
<keyword evidence="10" id="KW-1185">Reference proteome</keyword>
<evidence type="ECO:0000256" key="1">
    <source>
        <dbReference type="ARBA" id="ARBA00007957"/>
    </source>
</evidence>
<dbReference type="InterPro" id="IPR002481">
    <property type="entry name" value="FUR"/>
</dbReference>
<reference evidence="9 10" key="1">
    <citation type="submission" date="2017-06" db="EMBL/GenBank/DDBJ databases">
        <authorList>
            <person name="Kim H.J."/>
            <person name="Triplett B.A."/>
        </authorList>
    </citation>
    <scope>NUCLEOTIDE SEQUENCE [LARGE SCALE GENOMIC DNA]</scope>
    <source>
        <strain evidence="9 10">DSM 18704</strain>
    </source>
</reference>
<keyword evidence="4" id="KW-0805">Transcription regulation</keyword>
<feature type="binding site" evidence="7">
    <location>
        <position position="121"/>
    </location>
    <ligand>
        <name>Zn(2+)</name>
        <dbReference type="ChEBI" id="CHEBI:29105"/>
    </ligand>
</feature>
<keyword evidence="2" id="KW-0678">Repressor</keyword>
<comment type="cofactor">
    <cofactor evidence="8">
        <name>Mn(2+)</name>
        <dbReference type="ChEBI" id="CHEBI:29035"/>
    </cofactor>
    <cofactor evidence="8">
        <name>Fe(2+)</name>
        <dbReference type="ChEBI" id="CHEBI:29033"/>
    </cofactor>
    <text evidence="8">Binds 1 Mn(2+) or Fe(2+) ion per subunit.</text>
</comment>
<organism evidence="9 10">
    <name type="scientific">Granulicella rosea</name>
    <dbReference type="NCBI Taxonomy" id="474952"/>
    <lineage>
        <taxon>Bacteria</taxon>
        <taxon>Pseudomonadati</taxon>
        <taxon>Acidobacteriota</taxon>
        <taxon>Terriglobia</taxon>
        <taxon>Terriglobales</taxon>
        <taxon>Acidobacteriaceae</taxon>
        <taxon>Granulicella</taxon>
    </lineage>
</organism>
<feature type="binding site" evidence="7">
    <location>
        <position position="87"/>
    </location>
    <ligand>
        <name>Zn(2+)</name>
        <dbReference type="ChEBI" id="CHEBI:29105"/>
    </ligand>
</feature>
<dbReference type="InterPro" id="IPR043135">
    <property type="entry name" value="Fur_C"/>
</dbReference>
<dbReference type="PANTHER" id="PTHR33202">
    <property type="entry name" value="ZINC UPTAKE REGULATION PROTEIN"/>
    <property type="match status" value="1"/>
</dbReference>